<accession>A0AA88KYG9</accession>
<keyword evidence="2" id="KW-1185">Reference proteome</keyword>
<dbReference type="Proteomes" id="UP001187531">
    <property type="component" value="Unassembled WGS sequence"/>
</dbReference>
<evidence type="ECO:0000313" key="2">
    <source>
        <dbReference type="Proteomes" id="UP001187531"/>
    </source>
</evidence>
<name>A0AA88KYG9_ARTSF</name>
<evidence type="ECO:0000313" key="1">
    <source>
        <dbReference type="EMBL" id="KAK2706616.1"/>
    </source>
</evidence>
<protein>
    <submittedName>
        <fullName evidence="1">Uncharacterized protein</fullName>
    </submittedName>
</protein>
<dbReference type="AlphaFoldDB" id="A0AA88KYG9"/>
<dbReference type="EMBL" id="JAVRJZ010000020">
    <property type="protein sequence ID" value="KAK2706616.1"/>
    <property type="molecule type" value="Genomic_DNA"/>
</dbReference>
<comment type="caution">
    <text evidence="1">The sequence shown here is derived from an EMBL/GenBank/DDBJ whole genome shotgun (WGS) entry which is preliminary data.</text>
</comment>
<proteinExistence type="predicted"/>
<organism evidence="1 2">
    <name type="scientific">Artemia franciscana</name>
    <name type="common">Brine shrimp</name>
    <name type="synonym">Artemia sanfranciscana</name>
    <dbReference type="NCBI Taxonomy" id="6661"/>
    <lineage>
        <taxon>Eukaryota</taxon>
        <taxon>Metazoa</taxon>
        <taxon>Ecdysozoa</taxon>
        <taxon>Arthropoda</taxon>
        <taxon>Crustacea</taxon>
        <taxon>Branchiopoda</taxon>
        <taxon>Anostraca</taxon>
        <taxon>Artemiidae</taxon>
        <taxon>Artemia</taxon>
    </lineage>
</organism>
<gene>
    <name evidence="1" type="ORF">QYM36_016592</name>
</gene>
<sequence length="141" mass="16332">MEKVQCRLTRMMPGLKGKPYKDCLKTLELPSLLYKNKQGDIIQMFKMKAKIENLPFDKFFRKTAIHQTRGHSEKVYKPEARKHTFANIFSVQAVNTWNNLPEHTIKHQTSIASKTELTGPERNTTTNLTHLLSGQHNLKIN</sequence>
<reference evidence="1" key="1">
    <citation type="submission" date="2023-07" db="EMBL/GenBank/DDBJ databases">
        <title>Chromosome-level genome assembly of Artemia franciscana.</title>
        <authorList>
            <person name="Jo E."/>
        </authorList>
    </citation>
    <scope>NUCLEOTIDE SEQUENCE</scope>
    <source>
        <tissue evidence="1">Whole body</tissue>
    </source>
</reference>